<keyword evidence="4" id="KW-1185">Reference proteome</keyword>
<dbReference type="InterPro" id="IPR027051">
    <property type="entry name" value="XdhC_Rossmann_dom"/>
</dbReference>
<dbReference type="Gene3D" id="3.40.50.720">
    <property type="entry name" value="NAD(P)-binding Rossmann-like Domain"/>
    <property type="match status" value="1"/>
</dbReference>
<dbReference type="InterPro" id="IPR052698">
    <property type="entry name" value="MoCofactor_Util/Proc"/>
</dbReference>
<dbReference type="PANTHER" id="PTHR30388:SF4">
    <property type="entry name" value="MOLYBDENUM COFACTOR INSERTION CHAPERONE PAOD"/>
    <property type="match status" value="1"/>
</dbReference>
<feature type="domain" description="XdhC- CoxI" evidence="1">
    <location>
        <begin position="12"/>
        <end position="76"/>
    </location>
</feature>
<dbReference type="Pfam" id="PF02625">
    <property type="entry name" value="XdhC_CoxI"/>
    <property type="match status" value="1"/>
</dbReference>
<reference evidence="3" key="1">
    <citation type="submission" date="2023-06" db="EMBL/GenBank/DDBJ databases">
        <title>Sysu t00039.</title>
        <authorList>
            <person name="Gao L."/>
            <person name="Fang B.-Z."/>
            <person name="Li W.-J."/>
        </authorList>
    </citation>
    <scope>NUCLEOTIDE SEQUENCE</scope>
    <source>
        <strain evidence="3">SYSU T00039</strain>
    </source>
</reference>
<dbReference type="Proteomes" id="UP001172737">
    <property type="component" value="Unassembled WGS sequence"/>
</dbReference>
<evidence type="ECO:0000313" key="3">
    <source>
        <dbReference type="EMBL" id="MDN4488914.1"/>
    </source>
</evidence>
<comment type="caution">
    <text evidence="3">The sequence shown here is derived from an EMBL/GenBank/DDBJ whole genome shotgun (WGS) entry which is preliminary data.</text>
</comment>
<sequence length="309" mass="31643">MFEIAAQALAELDAGRALGVVVVTGVHGSTPRTPGSAMAVTADGRAIGAISGGCIEAEAYELAREVLASGDAQALTMGGEGDLLRPGLACGGAVDVVAVRVGPGDETVVDPLRASLGDGAVALALAGPDGPVRLERPRAPRLVIVGAVDFTPALASAARLMGFRVVVVDPRPVFATPERVPDAHEVIIAWPDAWLRGEALGEDDAVCVLTHDDRLDVPALEAALAIPVLYVGAMGSRRVDGRRREALAERGVGDDALARLRSPIGLDLGGSTPAETAIAIMAEVLLARAGGTGLPLREVSGPIHRRQED</sequence>
<evidence type="ECO:0000259" key="2">
    <source>
        <dbReference type="Pfam" id="PF13478"/>
    </source>
</evidence>
<organism evidence="3 4">
    <name type="scientific">Demequina lignilytica</name>
    <dbReference type="NCBI Taxonomy" id="3051663"/>
    <lineage>
        <taxon>Bacteria</taxon>
        <taxon>Bacillati</taxon>
        <taxon>Actinomycetota</taxon>
        <taxon>Actinomycetes</taxon>
        <taxon>Micrococcales</taxon>
        <taxon>Demequinaceae</taxon>
        <taxon>Demequina</taxon>
    </lineage>
</organism>
<proteinExistence type="predicted"/>
<dbReference type="AlphaFoldDB" id="A0AAW7M2N9"/>
<dbReference type="EMBL" id="JAUHPX010000008">
    <property type="protein sequence ID" value="MDN4488914.1"/>
    <property type="molecule type" value="Genomic_DNA"/>
</dbReference>
<dbReference type="PANTHER" id="PTHR30388">
    <property type="entry name" value="ALDEHYDE OXIDOREDUCTASE MOLYBDENUM COFACTOR ASSEMBLY PROTEIN"/>
    <property type="match status" value="1"/>
</dbReference>
<gene>
    <name evidence="3" type="ORF">QQX10_12135</name>
</gene>
<accession>A0AAW7M2N9</accession>
<protein>
    <submittedName>
        <fullName evidence="3">XdhC family protein</fullName>
    </submittedName>
</protein>
<evidence type="ECO:0000259" key="1">
    <source>
        <dbReference type="Pfam" id="PF02625"/>
    </source>
</evidence>
<dbReference type="Pfam" id="PF13478">
    <property type="entry name" value="XdhC_C"/>
    <property type="match status" value="1"/>
</dbReference>
<feature type="domain" description="XdhC Rossmann" evidence="2">
    <location>
        <begin position="142"/>
        <end position="284"/>
    </location>
</feature>
<evidence type="ECO:0000313" key="4">
    <source>
        <dbReference type="Proteomes" id="UP001172737"/>
    </source>
</evidence>
<name>A0AAW7M2N9_9MICO</name>
<dbReference type="RefSeq" id="WP_301121089.1">
    <property type="nucleotide sequence ID" value="NZ_JAUHPX010000008.1"/>
</dbReference>
<dbReference type="InterPro" id="IPR003777">
    <property type="entry name" value="XdhC_CoxI"/>
</dbReference>